<protein>
    <submittedName>
        <fullName evidence="1">Uncharacterized protein</fullName>
    </submittedName>
</protein>
<accession>A0AA38U325</accession>
<keyword evidence="2" id="KW-1185">Reference proteome</keyword>
<reference evidence="1" key="1">
    <citation type="submission" date="2022-08" db="EMBL/GenBank/DDBJ databases">
        <authorList>
            <consortium name="DOE Joint Genome Institute"/>
            <person name="Min B."/>
            <person name="Riley R."/>
            <person name="Sierra-Patev S."/>
            <person name="Naranjo-Ortiz M."/>
            <person name="Looney B."/>
            <person name="Konkel Z."/>
            <person name="Slot J.C."/>
            <person name="Sakamoto Y."/>
            <person name="Steenwyk J.L."/>
            <person name="Rokas A."/>
            <person name="Carro J."/>
            <person name="Camarero S."/>
            <person name="Ferreira P."/>
            <person name="Molpeceres G."/>
            <person name="Ruiz-Duenas F.J."/>
            <person name="Serrano A."/>
            <person name="Henrissat B."/>
            <person name="Drula E."/>
            <person name="Hughes K.W."/>
            <person name="Mata J.L."/>
            <person name="Ishikawa N.K."/>
            <person name="Vargas-Isla R."/>
            <person name="Ushijima S."/>
            <person name="Smith C.A."/>
            <person name="Ahrendt S."/>
            <person name="Andreopoulos W."/>
            <person name="He G."/>
            <person name="Labutti K."/>
            <person name="Lipzen A."/>
            <person name="Ng V."/>
            <person name="Sandor L."/>
            <person name="Barry K."/>
            <person name="Martinez A.T."/>
            <person name="Xiao Y."/>
            <person name="Gibbons J.G."/>
            <person name="Terashima K."/>
            <person name="Hibbett D.S."/>
            <person name="Grigoriev I.V."/>
        </authorList>
    </citation>
    <scope>NUCLEOTIDE SEQUENCE</scope>
    <source>
        <strain evidence="1">TFB9207</strain>
    </source>
</reference>
<organism evidence="1 2">
    <name type="scientific">Lentinula raphanica</name>
    <dbReference type="NCBI Taxonomy" id="153919"/>
    <lineage>
        <taxon>Eukaryota</taxon>
        <taxon>Fungi</taxon>
        <taxon>Dikarya</taxon>
        <taxon>Basidiomycota</taxon>
        <taxon>Agaricomycotina</taxon>
        <taxon>Agaricomycetes</taxon>
        <taxon>Agaricomycetidae</taxon>
        <taxon>Agaricales</taxon>
        <taxon>Marasmiineae</taxon>
        <taxon>Omphalotaceae</taxon>
        <taxon>Lentinula</taxon>
    </lineage>
</organism>
<evidence type="ECO:0000313" key="2">
    <source>
        <dbReference type="Proteomes" id="UP001163846"/>
    </source>
</evidence>
<gene>
    <name evidence="1" type="ORF">F5878DRAFT_549537</name>
</gene>
<dbReference type="Proteomes" id="UP001163846">
    <property type="component" value="Unassembled WGS sequence"/>
</dbReference>
<name>A0AA38U325_9AGAR</name>
<dbReference type="AlphaFoldDB" id="A0AA38U325"/>
<feature type="non-terminal residue" evidence="1">
    <location>
        <position position="1"/>
    </location>
</feature>
<dbReference type="EMBL" id="MU807445">
    <property type="protein sequence ID" value="KAJ3831464.1"/>
    <property type="molecule type" value="Genomic_DNA"/>
</dbReference>
<evidence type="ECO:0000313" key="1">
    <source>
        <dbReference type="EMBL" id="KAJ3831464.1"/>
    </source>
</evidence>
<proteinExistence type="predicted"/>
<comment type="caution">
    <text evidence="1">The sequence shown here is derived from an EMBL/GenBank/DDBJ whole genome shotgun (WGS) entry which is preliminary data.</text>
</comment>
<sequence>HRVVTAHWVAESAHPFRIVHDRSYRWLQKEGCPNQYVPSKAMVAQDVKRLYVAAKERLGKELQESEYLLPVELDCWSSPNH</sequence>